<evidence type="ECO:0000256" key="1">
    <source>
        <dbReference type="ARBA" id="ARBA00012513"/>
    </source>
</evidence>
<proteinExistence type="predicted"/>
<dbReference type="Pfam" id="PF00069">
    <property type="entry name" value="Pkinase"/>
    <property type="match status" value="3"/>
</dbReference>
<feature type="domain" description="Protein kinase" evidence="7">
    <location>
        <begin position="86"/>
        <end position="350"/>
    </location>
</feature>
<feature type="compositionally biased region" description="Polar residues" evidence="6">
    <location>
        <begin position="310"/>
        <end position="326"/>
    </location>
</feature>
<evidence type="ECO:0000256" key="4">
    <source>
        <dbReference type="ARBA" id="ARBA00047899"/>
    </source>
</evidence>
<dbReference type="GO" id="GO:0005737">
    <property type="term" value="C:cytoplasm"/>
    <property type="evidence" value="ECO:0007669"/>
    <property type="project" value="TreeGrafter"/>
</dbReference>
<feature type="region of interest" description="Disordered" evidence="6">
    <location>
        <begin position="310"/>
        <end position="354"/>
    </location>
</feature>
<dbReference type="GO" id="GO:0005634">
    <property type="term" value="C:nucleus"/>
    <property type="evidence" value="ECO:0007669"/>
    <property type="project" value="TreeGrafter"/>
</dbReference>
<evidence type="ECO:0000256" key="2">
    <source>
        <dbReference type="ARBA" id="ARBA00022527"/>
    </source>
</evidence>
<dbReference type="InterPro" id="IPR008271">
    <property type="entry name" value="Ser/Thr_kinase_AS"/>
</dbReference>
<dbReference type="Gene3D" id="1.10.510.10">
    <property type="entry name" value="Transferase(Phosphotransferase) domain 1"/>
    <property type="match status" value="2"/>
</dbReference>
<protein>
    <recommendedName>
        <fullName evidence="1">non-specific serine/threonine protein kinase</fullName>
        <ecNumber evidence="1">2.7.11.1</ecNumber>
    </recommendedName>
</protein>
<comment type="caution">
    <text evidence="8">The sequence shown here is derived from an EMBL/GenBank/DDBJ whole genome shotgun (WGS) entry which is preliminary data.</text>
</comment>
<comment type="catalytic activity">
    <reaction evidence="5">
        <text>L-seryl-[protein] + ATP = O-phospho-L-seryl-[protein] + ADP + H(+)</text>
        <dbReference type="Rhea" id="RHEA:17989"/>
        <dbReference type="Rhea" id="RHEA-COMP:9863"/>
        <dbReference type="Rhea" id="RHEA-COMP:11604"/>
        <dbReference type="ChEBI" id="CHEBI:15378"/>
        <dbReference type="ChEBI" id="CHEBI:29999"/>
        <dbReference type="ChEBI" id="CHEBI:30616"/>
        <dbReference type="ChEBI" id="CHEBI:83421"/>
        <dbReference type="ChEBI" id="CHEBI:456216"/>
        <dbReference type="EC" id="2.7.11.1"/>
    </reaction>
</comment>
<dbReference type="PANTHER" id="PTHR44167">
    <property type="entry name" value="OVARIAN-SPECIFIC SERINE/THREONINE-PROTEIN KINASE LOK-RELATED"/>
    <property type="match status" value="1"/>
</dbReference>
<evidence type="ECO:0000256" key="5">
    <source>
        <dbReference type="ARBA" id="ARBA00048679"/>
    </source>
</evidence>
<dbReference type="STRING" id="9009.A0A226NAS0"/>
<dbReference type="PANTHER" id="PTHR44167:SF24">
    <property type="entry name" value="SERINE_THREONINE-PROTEIN KINASE CHK2"/>
    <property type="match status" value="1"/>
</dbReference>
<dbReference type="GO" id="GO:0044773">
    <property type="term" value="P:mitotic DNA damage checkpoint signaling"/>
    <property type="evidence" value="ECO:0007669"/>
    <property type="project" value="TreeGrafter"/>
</dbReference>
<comment type="catalytic activity">
    <reaction evidence="4">
        <text>L-threonyl-[protein] + ATP = O-phospho-L-threonyl-[protein] + ADP + H(+)</text>
        <dbReference type="Rhea" id="RHEA:46608"/>
        <dbReference type="Rhea" id="RHEA-COMP:11060"/>
        <dbReference type="Rhea" id="RHEA-COMP:11605"/>
        <dbReference type="ChEBI" id="CHEBI:15378"/>
        <dbReference type="ChEBI" id="CHEBI:30013"/>
        <dbReference type="ChEBI" id="CHEBI:30616"/>
        <dbReference type="ChEBI" id="CHEBI:61977"/>
        <dbReference type="ChEBI" id="CHEBI:456216"/>
        <dbReference type="EC" id="2.7.11.1"/>
    </reaction>
</comment>
<evidence type="ECO:0000256" key="3">
    <source>
        <dbReference type="ARBA" id="ARBA00022777"/>
    </source>
</evidence>
<dbReference type="GO" id="GO:0005524">
    <property type="term" value="F:ATP binding"/>
    <property type="evidence" value="ECO:0007669"/>
    <property type="project" value="InterPro"/>
</dbReference>
<sequence>MGPKNSYVAYIEDHSANGTFVNRELIGKGRRLPLTHNSEIALSIQNNRVLRSVTGECSLPISAVFVFSDLTVDDQLAFPRELREKYIMSKTLGSGACGEVKLAFEKSTCNKVAVKIINKRKFMASGVREANPAFNINTEIEILKKIDHPCLIKIKNFFEAEDYYIVLELRIISAFLHVCLFVCIQYLHDNGIIHRDLKPENVLLSSSEETCLIKARKLKLLLVHGESWDLCGYPPFNEQNTQLSLKDQITRGEYTFIPKEWKHVSSTALDLVKKLLVVDPSKRFTIEEALEHPWLQDEDMKNTFQQLLAQTSATMNPPQTSKMPTTTRKRLRENEDESVSSKRAVPSTSFQKMR</sequence>
<dbReference type="OrthoDB" id="40902at2759"/>
<dbReference type="AlphaFoldDB" id="A0A226NAS0"/>
<dbReference type="FunFam" id="3.30.200.20:FF:000255">
    <property type="entry name" value="serine/threonine-protein kinase Chk2 isoform X1"/>
    <property type="match status" value="1"/>
</dbReference>
<dbReference type="Gene3D" id="3.30.200.20">
    <property type="entry name" value="Phosphorylase Kinase, domain 1"/>
    <property type="match status" value="1"/>
</dbReference>
<evidence type="ECO:0000256" key="6">
    <source>
        <dbReference type="SAM" id="MobiDB-lite"/>
    </source>
</evidence>
<dbReference type="InterPro" id="IPR000719">
    <property type="entry name" value="Prot_kinase_dom"/>
</dbReference>
<gene>
    <name evidence="8" type="ORF">ASZ78_008781</name>
</gene>
<dbReference type="PROSITE" id="PS50011">
    <property type="entry name" value="PROTEIN_KINASE_DOM"/>
    <property type="match status" value="1"/>
</dbReference>
<dbReference type="InterPro" id="IPR008984">
    <property type="entry name" value="SMAD_FHA_dom_sf"/>
</dbReference>
<dbReference type="GO" id="GO:0004674">
    <property type="term" value="F:protein serine/threonine kinase activity"/>
    <property type="evidence" value="ECO:0007669"/>
    <property type="project" value="UniProtKB-KW"/>
</dbReference>
<dbReference type="SMART" id="SM00220">
    <property type="entry name" value="S_TKc"/>
    <property type="match status" value="1"/>
</dbReference>
<evidence type="ECO:0000313" key="8">
    <source>
        <dbReference type="EMBL" id="OXB64705.1"/>
    </source>
</evidence>
<dbReference type="InterPro" id="IPR000253">
    <property type="entry name" value="FHA_dom"/>
</dbReference>
<dbReference type="Gene3D" id="2.60.200.20">
    <property type="match status" value="1"/>
</dbReference>
<name>A0A226NAS0_CALSU</name>
<keyword evidence="2" id="KW-0723">Serine/threonine-protein kinase</keyword>
<dbReference type="Pfam" id="PF00498">
    <property type="entry name" value="FHA"/>
    <property type="match status" value="1"/>
</dbReference>
<reference evidence="8 9" key="1">
    <citation type="submission" date="2016-07" db="EMBL/GenBank/DDBJ databases">
        <title>Disparate Historic Effective Population Sizes Predicted by Modern Levels of Genome Diversity for the Scaled Quail (Callipepla squamata) and the Northern Bobwhite (Colinus virginianus): Inferences from First and Second Generation Draft Genome Assemblies for Sympatric New World Quail.</title>
        <authorList>
            <person name="Oldeschulte D.L."/>
            <person name="Halley Y.A."/>
            <person name="Bhattarai E.K."/>
            <person name="Brashear W.A."/>
            <person name="Hill J."/>
            <person name="Metz R.P."/>
            <person name="Johnson C.D."/>
            <person name="Rollins D."/>
            <person name="Peterson M.J."/>
            <person name="Bickhart D.M."/>
            <person name="Decker J.E."/>
            <person name="Seabury C.M."/>
        </authorList>
    </citation>
    <scope>NUCLEOTIDE SEQUENCE [LARGE SCALE GENOMIC DNA]</scope>
    <source>
        <strain evidence="8 9">Texas</strain>
        <tissue evidence="8">Leg muscle</tissue>
    </source>
</reference>
<accession>A0A226NAS0</accession>
<dbReference type="SUPFAM" id="SSF56112">
    <property type="entry name" value="Protein kinase-like (PK-like)"/>
    <property type="match status" value="1"/>
</dbReference>
<keyword evidence="3" id="KW-0418">Kinase</keyword>
<organism evidence="8 9">
    <name type="scientific">Callipepla squamata</name>
    <name type="common">Scaled quail</name>
    <dbReference type="NCBI Taxonomy" id="9009"/>
    <lineage>
        <taxon>Eukaryota</taxon>
        <taxon>Metazoa</taxon>
        <taxon>Chordata</taxon>
        <taxon>Craniata</taxon>
        <taxon>Vertebrata</taxon>
        <taxon>Euteleostomi</taxon>
        <taxon>Archelosauria</taxon>
        <taxon>Archosauria</taxon>
        <taxon>Dinosauria</taxon>
        <taxon>Saurischia</taxon>
        <taxon>Theropoda</taxon>
        <taxon>Coelurosauria</taxon>
        <taxon>Aves</taxon>
        <taxon>Neognathae</taxon>
        <taxon>Galloanserae</taxon>
        <taxon>Galliformes</taxon>
        <taxon>Odontophoridae</taxon>
        <taxon>Callipepla</taxon>
    </lineage>
</organism>
<dbReference type="EC" id="2.7.11.1" evidence="1"/>
<dbReference type="InterPro" id="IPR011009">
    <property type="entry name" value="Kinase-like_dom_sf"/>
</dbReference>
<dbReference type="PROSITE" id="PS00108">
    <property type="entry name" value="PROTEIN_KINASE_ST"/>
    <property type="match status" value="1"/>
</dbReference>
<keyword evidence="3" id="KW-0808">Transferase</keyword>
<dbReference type="EMBL" id="MCFN01000114">
    <property type="protein sequence ID" value="OXB64705.1"/>
    <property type="molecule type" value="Genomic_DNA"/>
</dbReference>
<evidence type="ECO:0000259" key="7">
    <source>
        <dbReference type="PROSITE" id="PS50011"/>
    </source>
</evidence>
<dbReference type="SUPFAM" id="SSF49879">
    <property type="entry name" value="SMAD/FHA domain"/>
    <property type="match status" value="1"/>
</dbReference>
<keyword evidence="9" id="KW-1185">Reference proteome</keyword>
<evidence type="ECO:0000313" key="9">
    <source>
        <dbReference type="Proteomes" id="UP000198323"/>
    </source>
</evidence>
<dbReference type="Proteomes" id="UP000198323">
    <property type="component" value="Unassembled WGS sequence"/>
</dbReference>